<proteinExistence type="predicted"/>
<reference evidence="3 4" key="1">
    <citation type="journal article" date="2014" name="FEMS Microbiol. Ecol.">
        <title>Sphaerotilus natans encrusted with nanoball-shaped Fe(III) oxide minerals formed by nitrate-reducing mixotrophic Fe(II) oxidation.</title>
        <authorList>
            <person name="Park S."/>
            <person name="Kim D.H."/>
            <person name="Lee J.H."/>
            <person name="Hur H.G."/>
        </authorList>
    </citation>
    <scope>NUCLEOTIDE SEQUENCE [LARGE SCALE GENOMIC DNA]</scope>
    <source>
        <strain evidence="3 4">DSM 6575</strain>
    </source>
</reference>
<evidence type="ECO:0000313" key="3">
    <source>
        <dbReference type="EMBL" id="KDB50883.1"/>
    </source>
</evidence>
<dbReference type="EMBL" id="AZRA01000107">
    <property type="protein sequence ID" value="KDB50883.1"/>
    <property type="molecule type" value="Genomic_DNA"/>
</dbReference>
<keyword evidence="2" id="KW-1133">Transmembrane helix</keyword>
<keyword evidence="2" id="KW-0472">Membrane</keyword>
<accession>A0A059KIE6</accession>
<organism evidence="3 4">
    <name type="scientific">Sphaerotilus natans subsp. natans DSM 6575</name>
    <dbReference type="NCBI Taxonomy" id="1286631"/>
    <lineage>
        <taxon>Bacteria</taxon>
        <taxon>Pseudomonadati</taxon>
        <taxon>Pseudomonadota</taxon>
        <taxon>Betaproteobacteria</taxon>
        <taxon>Burkholderiales</taxon>
        <taxon>Sphaerotilaceae</taxon>
        <taxon>Sphaerotilus</taxon>
    </lineage>
</organism>
<dbReference type="RefSeq" id="WP_037484799.1">
    <property type="nucleotide sequence ID" value="NZ_AZRA01000107.1"/>
</dbReference>
<evidence type="ECO:0000256" key="2">
    <source>
        <dbReference type="SAM" id="Phobius"/>
    </source>
</evidence>
<keyword evidence="2" id="KW-0812">Transmembrane</keyword>
<dbReference type="Proteomes" id="UP000026714">
    <property type="component" value="Unassembled WGS sequence"/>
</dbReference>
<feature type="transmembrane region" description="Helical" evidence="2">
    <location>
        <begin position="255"/>
        <end position="276"/>
    </location>
</feature>
<comment type="caution">
    <text evidence="3">The sequence shown here is derived from an EMBL/GenBank/DDBJ whole genome shotgun (WGS) entry which is preliminary data.</text>
</comment>
<gene>
    <name evidence="3" type="ORF">X805_35270</name>
</gene>
<name>A0A059KIE6_9BURK</name>
<evidence type="ECO:0000313" key="4">
    <source>
        <dbReference type="Proteomes" id="UP000026714"/>
    </source>
</evidence>
<dbReference type="AlphaFoldDB" id="A0A059KIE6"/>
<keyword evidence="4" id="KW-1185">Reference proteome</keyword>
<protein>
    <submittedName>
        <fullName evidence="3">Uncharacterized protein</fullName>
    </submittedName>
</protein>
<feature type="region of interest" description="Disordered" evidence="1">
    <location>
        <begin position="1"/>
        <end position="22"/>
    </location>
</feature>
<evidence type="ECO:0000256" key="1">
    <source>
        <dbReference type="SAM" id="MobiDB-lite"/>
    </source>
</evidence>
<sequence>MNERIHHISPSSRKPDMPMGPAAFDDTLAMIARKVGEQTVRLDLNTQELLKHQDTLAEQQAGLEHLVNDYYQLREQSQDGHRRVVALNKEIQGLRETLMRQVEETLASGTASLDARLLQSGEETARLKAQMTEQIATLTSKVSALGDQLTVLGERNDGVMTELGNTRRSLARYVDTKFAQQQTDQQKTAADVAEIAFAIDREISARKADLEQMEAAIAKQRELLDMQSRDIDNRLGRLRDDMSTQREEGQSRLKIVNVALAGMGVAVVGLLALVLVTM</sequence>